<proteinExistence type="predicted"/>
<gene>
    <name evidence="1" type="ORF">METZ01_LOCUS82666</name>
</gene>
<dbReference type="EMBL" id="UINC01006816">
    <property type="protein sequence ID" value="SVA29812.1"/>
    <property type="molecule type" value="Genomic_DNA"/>
</dbReference>
<accession>A0A381UNS7</accession>
<evidence type="ECO:0000313" key="1">
    <source>
        <dbReference type="EMBL" id="SVA29812.1"/>
    </source>
</evidence>
<organism evidence="1">
    <name type="scientific">marine metagenome</name>
    <dbReference type="NCBI Taxonomy" id="408172"/>
    <lineage>
        <taxon>unclassified sequences</taxon>
        <taxon>metagenomes</taxon>
        <taxon>ecological metagenomes</taxon>
    </lineage>
</organism>
<reference evidence="1" key="1">
    <citation type="submission" date="2018-05" db="EMBL/GenBank/DDBJ databases">
        <authorList>
            <person name="Lanie J.A."/>
            <person name="Ng W.-L."/>
            <person name="Kazmierczak K.M."/>
            <person name="Andrzejewski T.M."/>
            <person name="Davidsen T.M."/>
            <person name="Wayne K.J."/>
            <person name="Tettelin H."/>
            <person name="Glass J.I."/>
            <person name="Rusch D."/>
            <person name="Podicherti R."/>
            <person name="Tsui H.-C.T."/>
            <person name="Winkler M.E."/>
        </authorList>
    </citation>
    <scope>NUCLEOTIDE SEQUENCE</scope>
</reference>
<dbReference type="AlphaFoldDB" id="A0A381UNS7"/>
<name>A0A381UNS7_9ZZZZ</name>
<sequence>MYPKLKYEQLWGELLYNDAPTAPHIDGQMRHDNYPVRQFLVPINVNCENTFYKWAGTVIFKQHVVTDWENGAEWHIIGSREKFSLLPKFVDKWKFKKFFGKGYSNMEWRDCYGVPLKHHNDLTCSPKDFGDDFCHIVIRDKNWLKGLDIDQYFNYHPGDLLSFSPYCVHSGANYWKDGVKGKTFFRMRIYENYRI</sequence>
<protein>
    <submittedName>
        <fullName evidence="1">Uncharacterized protein</fullName>
    </submittedName>
</protein>